<feature type="region of interest" description="Disordered" evidence="1">
    <location>
        <begin position="242"/>
        <end position="266"/>
    </location>
</feature>
<evidence type="ECO:0000256" key="1">
    <source>
        <dbReference type="SAM" id="MobiDB-lite"/>
    </source>
</evidence>
<feature type="transmembrane region" description="Helical" evidence="2">
    <location>
        <begin position="163"/>
        <end position="196"/>
    </location>
</feature>
<gene>
    <name evidence="3" type="ORF">E2C04_16370</name>
</gene>
<name>A0A4P7UDP3_9ACTN</name>
<accession>A0A4P7UDP3</accession>
<dbReference type="AlphaFoldDB" id="A0A4P7UDP3"/>
<organism evidence="3 4">
    <name type="scientific">Nocardioides daphniae</name>
    <dbReference type="NCBI Taxonomy" id="402297"/>
    <lineage>
        <taxon>Bacteria</taxon>
        <taxon>Bacillati</taxon>
        <taxon>Actinomycetota</taxon>
        <taxon>Actinomycetes</taxon>
        <taxon>Propionibacteriales</taxon>
        <taxon>Nocardioidaceae</taxon>
        <taxon>Nocardioides</taxon>
    </lineage>
</organism>
<feature type="transmembrane region" description="Helical" evidence="2">
    <location>
        <begin position="61"/>
        <end position="83"/>
    </location>
</feature>
<evidence type="ECO:0000313" key="3">
    <source>
        <dbReference type="EMBL" id="QCC78380.1"/>
    </source>
</evidence>
<evidence type="ECO:0000313" key="4">
    <source>
        <dbReference type="Proteomes" id="UP000297025"/>
    </source>
</evidence>
<sequence>MKIFGAARGLVARAKETVAEYDASNPHTAGQVRQVVGGLLITDGLVGLENPFDGARTRPGILAHLAQLAFGLIFVAVGVTLFVTTSPQGDTVTQGTVTRVNSHQGDDGTTCSLEAEFWVDERPYKASTPHSSSGLCSENVGRTIDVRYEASNPANADIDDATFAWLTLIFAAAGAVVALPSLIGFAYSCAAILFGWRLVRTGRAMAAANPPTTTDTGIVAAVKDKFTETVLALRGRTTKAVAGGSASTSGLSPVEPPTLGPDGRPVAPAHIPAGWYRTADGASERWHDGVQWTVHVRPYAPRPHPDRAHPEGRARRPHIWPESRNRWCQLSDSSSRCGVCRAVGRAASARATYSVRASRNFGCAACSMTRSARRRGERPRRSASPCSVTTTCTSCSVWSTWLTIGTIDEIAPPFAVEGETKKLRKALRAKSPDPPMPFMTLEPMTWVEFTLP</sequence>
<keyword evidence="2" id="KW-0812">Transmembrane</keyword>
<dbReference type="EMBL" id="CP038462">
    <property type="protein sequence ID" value="QCC78380.1"/>
    <property type="molecule type" value="Genomic_DNA"/>
</dbReference>
<dbReference type="Proteomes" id="UP000297025">
    <property type="component" value="Chromosome"/>
</dbReference>
<evidence type="ECO:0000256" key="2">
    <source>
        <dbReference type="SAM" id="Phobius"/>
    </source>
</evidence>
<proteinExistence type="predicted"/>
<dbReference type="OrthoDB" id="9811665at2"/>
<dbReference type="KEGG" id="ndp:E2C04_16370"/>
<reference evidence="3 4" key="1">
    <citation type="journal article" date="2008" name="Int. J. Syst. Evol. Microbiol.">
        <title>Nocardioides daphniae sp. nov., isolated from Daphnia cucullata (Crustacea: Cladocera).</title>
        <authorList>
            <person name="Toth E.M."/>
            <person name="Keki Z."/>
            <person name="Homonnay Z.G."/>
            <person name="Borsodi A.K."/>
            <person name="Marialigeti K."/>
            <person name="Schumann P."/>
        </authorList>
    </citation>
    <scope>NUCLEOTIDE SEQUENCE [LARGE SCALE GENOMIC DNA]</scope>
    <source>
        <strain evidence="3 4">JCM 16608</strain>
    </source>
</reference>
<protein>
    <submittedName>
        <fullName evidence="3">DUF3592 domain-containing protein</fullName>
    </submittedName>
</protein>
<keyword evidence="2" id="KW-0472">Membrane</keyword>
<keyword evidence="2" id="KW-1133">Transmembrane helix</keyword>